<evidence type="ECO:0000313" key="9">
    <source>
        <dbReference type="Proteomes" id="UP000178893"/>
    </source>
</evidence>
<dbReference type="InterPro" id="IPR007197">
    <property type="entry name" value="rSAM"/>
</dbReference>
<dbReference type="InterPro" id="IPR051198">
    <property type="entry name" value="BchE-like"/>
</dbReference>
<evidence type="ECO:0000256" key="5">
    <source>
        <dbReference type="ARBA" id="ARBA00023014"/>
    </source>
</evidence>
<evidence type="ECO:0000259" key="6">
    <source>
        <dbReference type="PROSITE" id="PS51332"/>
    </source>
</evidence>
<organism evidence="8 9">
    <name type="scientific">Candidatus Nealsonbacteria bacterium RBG_13_37_56</name>
    <dbReference type="NCBI Taxonomy" id="1801661"/>
    <lineage>
        <taxon>Bacteria</taxon>
        <taxon>Candidatus Nealsoniibacteriota</taxon>
    </lineage>
</organism>
<evidence type="ECO:0000256" key="2">
    <source>
        <dbReference type="ARBA" id="ARBA00022691"/>
    </source>
</evidence>
<dbReference type="SUPFAM" id="SSF102114">
    <property type="entry name" value="Radical SAM enzymes"/>
    <property type="match status" value="1"/>
</dbReference>
<proteinExistence type="predicted"/>
<dbReference type="PROSITE" id="PS51332">
    <property type="entry name" value="B12_BINDING"/>
    <property type="match status" value="1"/>
</dbReference>
<dbReference type="PANTHER" id="PTHR43409">
    <property type="entry name" value="ANAEROBIC MAGNESIUM-PROTOPORPHYRIN IX MONOMETHYL ESTER CYCLASE-RELATED"/>
    <property type="match status" value="1"/>
</dbReference>
<keyword evidence="5" id="KW-0411">Iron-sulfur</keyword>
<feature type="domain" description="B12-binding" evidence="6">
    <location>
        <begin position="5"/>
        <end position="139"/>
    </location>
</feature>
<dbReference type="EMBL" id="MHLW01000025">
    <property type="protein sequence ID" value="OGZ17804.1"/>
    <property type="molecule type" value="Genomic_DNA"/>
</dbReference>
<dbReference type="PANTHER" id="PTHR43409:SF16">
    <property type="entry name" value="SLR0320 PROTEIN"/>
    <property type="match status" value="1"/>
</dbReference>
<name>A0A1G2DW02_9BACT</name>
<dbReference type="InterPro" id="IPR058240">
    <property type="entry name" value="rSAM_sf"/>
</dbReference>
<dbReference type="InterPro" id="IPR023404">
    <property type="entry name" value="rSAM_horseshoe"/>
</dbReference>
<dbReference type="GO" id="GO:0005829">
    <property type="term" value="C:cytosol"/>
    <property type="evidence" value="ECO:0007669"/>
    <property type="project" value="TreeGrafter"/>
</dbReference>
<dbReference type="SMART" id="SM00729">
    <property type="entry name" value="Elp3"/>
    <property type="match status" value="1"/>
</dbReference>
<feature type="domain" description="Radical SAM core" evidence="7">
    <location>
        <begin position="189"/>
        <end position="406"/>
    </location>
</feature>
<reference evidence="8 9" key="1">
    <citation type="journal article" date="2016" name="Nat. Commun.">
        <title>Thousands of microbial genomes shed light on interconnected biogeochemical processes in an aquifer system.</title>
        <authorList>
            <person name="Anantharaman K."/>
            <person name="Brown C.T."/>
            <person name="Hug L.A."/>
            <person name="Sharon I."/>
            <person name="Castelle C.J."/>
            <person name="Probst A.J."/>
            <person name="Thomas B.C."/>
            <person name="Singh A."/>
            <person name="Wilkins M.J."/>
            <person name="Karaoz U."/>
            <person name="Brodie E.L."/>
            <person name="Williams K.H."/>
            <person name="Hubbard S.S."/>
            <person name="Banfield J.F."/>
        </authorList>
    </citation>
    <scope>NUCLEOTIDE SEQUENCE [LARGE SCALE GENOMIC DNA]</scope>
</reference>
<dbReference type="InterPro" id="IPR034466">
    <property type="entry name" value="Methyltransferase_Class_B"/>
</dbReference>
<dbReference type="PROSITE" id="PS51918">
    <property type="entry name" value="RADICAL_SAM"/>
    <property type="match status" value="1"/>
</dbReference>
<dbReference type="Pfam" id="PF02310">
    <property type="entry name" value="B12-binding"/>
    <property type="match status" value="1"/>
</dbReference>
<comment type="cofactor">
    <cofactor evidence="1">
        <name>[4Fe-4S] cluster</name>
        <dbReference type="ChEBI" id="CHEBI:49883"/>
    </cofactor>
</comment>
<dbReference type="AlphaFoldDB" id="A0A1G2DW02"/>
<dbReference type="SFLD" id="SFLDG01123">
    <property type="entry name" value="methyltransferase_(Class_B)"/>
    <property type="match status" value="1"/>
</dbReference>
<accession>A0A1G2DW02</accession>
<evidence type="ECO:0000259" key="7">
    <source>
        <dbReference type="PROSITE" id="PS51918"/>
    </source>
</evidence>
<dbReference type="GO" id="GO:0031419">
    <property type="term" value="F:cobalamin binding"/>
    <property type="evidence" value="ECO:0007669"/>
    <property type="project" value="InterPro"/>
</dbReference>
<comment type="caution">
    <text evidence="8">The sequence shown here is derived from an EMBL/GenBank/DDBJ whole genome shotgun (WGS) entry which is preliminary data.</text>
</comment>
<dbReference type="Proteomes" id="UP000178893">
    <property type="component" value="Unassembled WGS sequence"/>
</dbReference>
<evidence type="ECO:0000256" key="4">
    <source>
        <dbReference type="ARBA" id="ARBA00023004"/>
    </source>
</evidence>
<dbReference type="SUPFAM" id="SSF52242">
    <property type="entry name" value="Cobalamin (vitamin B12)-binding domain"/>
    <property type="match status" value="1"/>
</dbReference>
<evidence type="ECO:0000313" key="8">
    <source>
        <dbReference type="EMBL" id="OGZ17804.1"/>
    </source>
</evidence>
<dbReference type="InterPro" id="IPR006638">
    <property type="entry name" value="Elp3/MiaA/NifB-like_rSAM"/>
</dbReference>
<dbReference type="SFLD" id="SFLDS00029">
    <property type="entry name" value="Radical_SAM"/>
    <property type="match status" value="1"/>
</dbReference>
<dbReference type="GO" id="GO:0051539">
    <property type="term" value="F:4 iron, 4 sulfur cluster binding"/>
    <property type="evidence" value="ECO:0007669"/>
    <property type="project" value="UniProtKB-KW"/>
</dbReference>
<dbReference type="Gene3D" id="3.80.30.20">
    <property type="entry name" value="tm_1862 like domain"/>
    <property type="match status" value="1"/>
</dbReference>
<keyword evidence="3" id="KW-0479">Metal-binding</keyword>
<protein>
    <submittedName>
        <fullName evidence="8">Uncharacterized protein</fullName>
    </submittedName>
</protein>
<gene>
    <name evidence="8" type="ORF">A2V72_02405</name>
</gene>
<dbReference type="CDD" id="cd02068">
    <property type="entry name" value="radical_SAM_B12_BD"/>
    <property type="match status" value="1"/>
</dbReference>
<keyword evidence="4" id="KW-0408">Iron</keyword>
<evidence type="ECO:0000256" key="3">
    <source>
        <dbReference type="ARBA" id="ARBA00022723"/>
    </source>
</evidence>
<sequence>MYLKSLYGYLAEAGNELPPQGLCSLAAVLREKGFQPVIIDATAEKLNLRETLNRIRKDLPALLIGFSVYYVSEEAVSLLAKSLKKINPNIPIVVGGGHMTMCAEQVMKRHPEFDVAVIGEGEQTIVSLTKTLQKKKDIALVKGIIFRKKVNMVRTLPQPFIKNLDSLPFPAWDLLPELTKNYIPAGDSLKRWPSTGLVTSRGCPGNCFFCNKNAFGSIVRQNSPEYVIDEIKNMQLAFGIKDIYFQDDTFVANRDWVINFCRLLIKEKLDLTWACHARTNLVDLPLLRLMKRAGCWQISFGIESGSQKVLNAINKQITVSQHKKALKMCQKTGIAVKGLFMVGSFGETQKTLQETKRFIKENYLTDFHATFFTVIPGTMAEKIWPRFGKILKSKTPPMMTRPSFIPVGLTKSNLKRAQKQFLLSFYLQPRIFWYFFKKLGSLHIRKKIFESVLALARYSLARNY</sequence>
<dbReference type="Gene3D" id="3.40.50.280">
    <property type="entry name" value="Cobalamin-binding domain"/>
    <property type="match status" value="1"/>
</dbReference>
<dbReference type="GO" id="GO:0003824">
    <property type="term" value="F:catalytic activity"/>
    <property type="evidence" value="ECO:0007669"/>
    <property type="project" value="InterPro"/>
</dbReference>
<keyword evidence="2" id="KW-0949">S-adenosyl-L-methionine</keyword>
<dbReference type="SFLD" id="SFLDG01082">
    <property type="entry name" value="B12-binding_domain_containing"/>
    <property type="match status" value="1"/>
</dbReference>
<evidence type="ECO:0000256" key="1">
    <source>
        <dbReference type="ARBA" id="ARBA00001966"/>
    </source>
</evidence>
<dbReference type="InterPro" id="IPR006158">
    <property type="entry name" value="Cobalamin-bd"/>
</dbReference>
<dbReference type="CDD" id="cd01335">
    <property type="entry name" value="Radical_SAM"/>
    <property type="match status" value="1"/>
</dbReference>
<dbReference type="InterPro" id="IPR036724">
    <property type="entry name" value="Cobalamin-bd_sf"/>
</dbReference>
<dbReference type="Pfam" id="PF04055">
    <property type="entry name" value="Radical_SAM"/>
    <property type="match status" value="1"/>
</dbReference>
<dbReference type="GO" id="GO:0046872">
    <property type="term" value="F:metal ion binding"/>
    <property type="evidence" value="ECO:0007669"/>
    <property type="project" value="UniProtKB-KW"/>
</dbReference>